<feature type="domain" description="Acyltransferase 3" evidence="2">
    <location>
        <begin position="1"/>
        <end position="259"/>
    </location>
</feature>
<dbReference type="AlphaFoldDB" id="E8JMV0"/>
<feature type="transmembrane region" description="Helical" evidence="1">
    <location>
        <begin position="215"/>
        <end position="235"/>
    </location>
</feature>
<dbReference type="InterPro" id="IPR052734">
    <property type="entry name" value="Nod_factor_acetyltransferase"/>
</dbReference>
<feature type="transmembrane region" description="Helical" evidence="1">
    <location>
        <begin position="149"/>
        <end position="166"/>
    </location>
</feature>
<accession>E8JMV0</accession>
<dbReference type="EMBL" id="AEVB01000008">
    <property type="protein sequence ID" value="EFW89490.1"/>
    <property type="molecule type" value="Genomic_DNA"/>
</dbReference>
<dbReference type="Proteomes" id="UP000005699">
    <property type="component" value="Unassembled WGS sequence"/>
</dbReference>
<protein>
    <recommendedName>
        <fullName evidence="2">Acyltransferase 3 domain-containing protein</fullName>
    </recommendedName>
</protein>
<sequence length="280" mass="31925">MPVFFALSGYFFKPVETLASYVGFILKKTVQLGIPYILYNVIHFVLQQIGGGAVHDKASFVDLIHIYKSPLSVSWFLYILWGIFVILGLLSLLIKDKKVMFGITLIMLVLVSLFPNNLMIIQRVGLWAPVFMLGSLLRDVSLKDNKSRLLILAVVIAAYLIAWYNFDFENRISYSNPGLWGIIFYISVIFAFMLFSIFPKGKCFDYFTKYGRDSLVIYILHAPIVSVSRIVLLKVGVTNVILHILIGLSAGWLGSIFILYLTKVIPYIDFVFYPTKYLKK</sequence>
<feature type="transmembrane region" description="Helical" evidence="1">
    <location>
        <begin position="99"/>
        <end position="114"/>
    </location>
</feature>
<keyword evidence="1" id="KW-0472">Membrane</keyword>
<dbReference type="RefSeq" id="WP_004231374.1">
    <property type="nucleotide sequence ID" value="NZ_GL698429.1"/>
</dbReference>
<dbReference type="Pfam" id="PF01757">
    <property type="entry name" value="Acyl_transf_3"/>
    <property type="match status" value="1"/>
</dbReference>
<organism evidence="3 4">
    <name type="scientific">Streptococcus equinus ATCC 9812</name>
    <dbReference type="NCBI Taxonomy" id="525379"/>
    <lineage>
        <taxon>Bacteria</taxon>
        <taxon>Bacillati</taxon>
        <taxon>Bacillota</taxon>
        <taxon>Bacilli</taxon>
        <taxon>Lactobacillales</taxon>
        <taxon>Streptococcaceae</taxon>
        <taxon>Streptococcus</taxon>
    </lineage>
</organism>
<dbReference type="InterPro" id="IPR002656">
    <property type="entry name" value="Acyl_transf_3_dom"/>
</dbReference>
<feature type="transmembrane region" description="Helical" evidence="1">
    <location>
        <begin position="178"/>
        <end position="195"/>
    </location>
</feature>
<proteinExistence type="predicted"/>
<dbReference type="PANTHER" id="PTHR37312">
    <property type="entry name" value="MEMBRANE-BOUND ACYLTRANSFERASE YKRP-RELATED"/>
    <property type="match status" value="1"/>
</dbReference>
<comment type="caution">
    <text evidence="3">The sequence shown here is derived from an EMBL/GenBank/DDBJ whole genome shotgun (WGS) entry which is preliminary data.</text>
</comment>
<dbReference type="HOGENOM" id="CLU_023915_6_0_9"/>
<keyword evidence="1" id="KW-0812">Transmembrane</keyword>
<dbReference type="eggNOG" id="COG4763">
    <property type="taxonomic scope" value="Bacteria"/>
</dbReference>
<feature type="transmembrane region" description="Helical" evidence="1">
    <location>
        <begin position="75"/>
        <end position="94"/>
    </location>
</feature>
<gene>
    <name evidence="3" type="ORF">HMPREF0819_0323</name>
</gene>
<keyword evidence="1" id="KW-1133">Transmembrane helix</keyword>
<evidence type="ECO:0000313" key="4">
    <source>
        <dbReference type="Proteomes" id="UP000005699"/>
    </source>
</evidence>
<dbReference type="GO" id="GO:0016747">
    <property type="term" value="F:acyltransferase activity, transferring groups other than amino-acyl groups"/>
    <property type="evidence" value="ECO:0007669"/>
    <property type="project" value="InterPro"/>
</dbReference>
<evidence type="ECO:0000256" key="1">
    <source>
        <dbReference type="SAM" id="Phobius"/>
    </source>
</evidence>
<reference evidence="3 4" key="1">
    <citation type="submission" date="2010-12" db="EMBL/GenBank/DDBJ databases">
        <authorList>
            <person name="Muzny D."/>
            <person name="Qin X."/>
            <person name="Deng J."/>
            <person name="Jiang H."/>
            <person name="Liu Y."/>
            <person name="Qu J."/>
            <person name="Song X.-Z."/>
            <person name="Zhang L."/>
            <person name="Thornton R."/>
            <person name="Coyle M."/>
            <person name="Francisco L."/>
            <person name="Jackson L."/>
            <person name="Javaid M."/>
            <person name="Korchina V."/>
            <person name="Kovar C."/>
            <person name="Mata R."/>
            <person name="Mathew T."/>
            <person name="Ngo R."/>
            <person name="Nguyen L."/>
            <person name="Nguyen N."/>
            <person name="Okwuonu G."/>
            <person name="Ongeri F."/>
            <person name="Pham C."/>
            <person name="Simmons D."/>
            <person name="Wilczek-Boney K."/>
            <person name="Hale W."/>
            <person name="Jakkamsetti A."/>
            <person name="Pham P."/>
            <person name="Ruth R."/>
            <person name="San Lucas F."/>
            <person name="Warren J."/>
            <person name="Zhang J."/>
            <person name="Zhao Z."/>
            <person name="Zhou C."/>
            <person name="Zhu D."/>
            <person name="Lee S."/>
            <person name="Bess C."/>
            <person name="Blankenburg K."/>
            <person name="Forbes L."/>
            <person name="Fu Q."/>
            <person name="Gubbala S."/>
            <person name="Hirani K."/>
            <person name="Jayaseelan J.C."/>
            <person name="Lara F."/>
            <person name="Munidasa M."/>
            <person name="Palculict T."/>
            <person name="Patil S."/>
            <person name="Pu L.-L."/>
            <person name="Saada N."/>
            <person name="Tang L."/>
            <person name="Weissenberger G."/>
            <person name="Zhu Y."/>
            <person name="Hemphill L."/>
            <person name="Shang Y."/>
            <person name="Youmans B."/>
            <person name="Ayvaz T."/>
            <person name="Ross M."/>
            <person name="Santibanez J."/>
            <person name="Aqrawi P."/>
            <person name="Gross S."/>
            <person name="Joshi V."/>
            <person name="Fowler G."/>
            <person name="Nazareth L."/>
            <person name="Reid J."/>
            <person name="Worley K."/>
            <person name="Petrosino J."/>
            <person name="Highlander S."/>
            <person name="Gibbs R."/>
        </authorList>
    </citation>
    <scope>NUCLEOTIDE SEQUENCE [LARGE SCALE GENOMIC DNA]</scope>
    <source>
        <strain evidence="3 4">ATCC 9812</strain>
    </source>
</reference>
<feature type="transmembrane region" description="Helical" evidence="1">
    <location>
        <begin position="241"/>
        <end position="261"/>
    </location>
</feature>
<evidence type="ECO:0000313" key="3">
    <source>
        <dbReference type="EMBL" id="EFW89490.1"/>
    </source>
</evidence>
<evidence type="ECO:0000259" key="2">
    <source>
        <dbReference type="Pfam" id="PF01757"/>
    </source>
</evidence>
<name>E8JMV0_STREI</name>
<dbReference type="PANTHER" id="PTHR37312:SF1">
    <property type="entry name" value="MEMBRANE-BOUND ACYLTRANSFERASE YKRP-RELATED"/>
    <property type="match status" value="1"/>
</dbReference>